<feature type="signal peptide" evidence="6">
    <location>
        <begin position="1"/>
        <end position="23"/>
    </location>
</feature>
<accession>A0ABQ1FV58</accession>
<comment type="caution">
    <text evidence="9">The sequence shown here is derived from an EMBL/GenBank/DDBJ whole genome shotgun (WGS) entry which is preliminary data.</text>
</comment>
<feature type="chain" id="PRO_5045912323" description="prolyl oligopeptidase" evidence="6">
    <location>
        <begin position="24"/>
        <end position="723"/>
    </location>
</feature>
<evidence type="ECO:0000313" key="9">
    <source>
        <dbReference type="EMBL" id="GGA29873.1"/>
    </source>
</evidence>
<organism evidence="9 10">
    <name type="scientific">Dyella nitratireducens</name>
    <dbReference type="NCBI Taxonomy" id="1849580"/>
    <lineage>
        <taxon>Bacteria</taxon>
        <taxon>Pseudomonadati</taxon>
        <taxon>Pseudomonadota</taxon>
        <taxon>Gammaproteobacteria</taxon>
        <taxon>Lysobacterales</taxon>
        <taxon>Rhodanobacteraceae</taxon>
        <taxon>Dyella</taxon>
    </lineage>
</organism>
<dbReference type="InterPro" id="IPR051167">
    <property type="entry name" value="Prolyl_oligopep/macrocyclase"/>
</dbReference>
<evidence type="ECO:0000259" key="8">
    <source>
        <dbReference type="Pfam" id="PF02897"/>
    </source>
</evidence>
<dbReference type="Pfam" id="PF00326">
    <property type="entry name" value="Peptidase_S9"/>
    <property type="match status" value="1"/>
</dbReference>
<dbReference type="InterPro" id="IPR002470">
    <property type="entry name" value="Peptidase_S9A"/>
</dbReference>
<dbReference type="Gene3D" id="2.130.10.120">
    <property type="entry name" value="Prolyl oligopeptidase, N-terminal domain"/>
    <property type="match status" value="1"/>
</dbReference>
<evidence type="ECO:0000256" key="6">
    <source>
        <dbReference type="SAM" id="SignalP"/>
    </source>
</evidence>
<dbReference type="Pfam" id="PF02897">
    <property type="entry name" value="Peptidase_S9_N"/>
    <property type="match status" value="1"/>
</dbReference>
<proteinExistence type="predicted"/>
<evidence type="ECO:0000313" key="10">
    <source>
        <dbReference type="Proteomes" id="UP000620046"/>
    </source>
</evidence>
<evidence type="ECO:0000256" key="4">
    <source>
        <dbReference type="ARBA" id="ARBA00022801"/>
    </source>
</evidence>
<evidence type="ECO:0000256" key="5">
    <source>
        <dbReference type="ARBA" id="ARBA00022825"/>
    </source>
</evidence>
<feature type="domain" description="Peptidase S9 prolyl oligopeptidase catalytic" evidence="7">
    <location>
        <begin position="507"/>
        <end position="713"/>
    </location>
</feature>
<sequence>MNSRRVCLSAMLTCVCMSWMVFAQTQAPPSARTVNVVDHAFGLTLPDPYRWMEGKNNAEFQAWLQAQGGYTRSRLDAMPTMGLWRDRMRAAANDYQFNNHPVLAAGRLFYLRREGNSRGKLMVREPDGSQRLLVDAADIKDGKGAAGITTFMPSPDGKRIAVNIDHEGNEISRIQLLDVDHVTWLPDVVEPVWGEFSALWLPDGTGFTYTQLAPPAEQVKGDPMQNMHARLHRLGAPSVQDMVLAERGRNDGLRLASNEFPVIDVQEDSSWALAEIGGARQEQRLCYAPRAGVVRGATHWHCVVDYADNVQGAALHKNTLYVMSMQNHPNGRLLAMDLSAPEISLAQAREVIPEASGSVLTNIQAACDALYAKHMTDGIDSFDRVDYKTGVLTASTTPFAGSAWEFSTDPRGDGFVTTLEGWVRSPAIFLYKPGQSRFQDTGLTAISPLDFSDVVAVETEAVSKDGTRVPLTILHRRDVVLDRENRSILEGYGGYGVSLQPFFSPRRLEWAKEGGVYAIAHVRGGGEKGDAWHRAGQGANKGKSIDDVIACGETLVKLGYTTSDRTALYGQSFGGILAGNALTQSPQSFGAAVIDVGMLNPVRLLEQQNGANQIGETGDPRTAEGLHILAAMDAYQHIRDGVNYPSVLLMVGLNDSRVEPWETGKFAARLRAASRSGKPVWIRLDDNAGHGAGSEAAAASLSTDMYAFLDTQLPGRIAIAKSH</sequence>
<evidence type="ECO:0000256" key="2">
    <source>
        <dbReference type="ARBA" id="ARBA00011897"/>
    </source>
</evidence>
<keyword evidence="4" id="KW-0378">Hydrolase</keyword>
<protein>
    <recommendedName>
        <fullName evidence="2">prolyl oligopeptidase</fullName>
        <ecNumber evidence="2">3.4.21.26</ecNumber>
    </recommendedName>
</protein>
<dbReference type="InterPro" id="IPR023302">
    <property type="entry name" value="Pept_S9A_N"/>
</dbReference>
<keyword evidence="3" id="KW-0645">Protease</keyword>
<dbReference type="PANTHER" id="PTHR42881">
    <property type="entry name" value="PROLYL ENDOPEPTIDASE"/>
    <property type="match status" value="1"/>
</dbReference>
<reference evidence="10" key="1">
    <citation type="journal article" date="2019" name="Int. J. Syst. Evol. Microbiol.">
        <title>The Global Catalogue of Microorganisms (GCM) 10K type strain sequencing project: providing services to taxonomists for standard genome sequencing and annotation.</title>
        <authorList>
            <consortium name="The Broad Institute Genomics Platform"/>
            <consortium name="The Broad Institute Genome Sequencing Center for Infectious Disease"/>
            <person name="Wu L."/>
            <person name="Ma J."/>
        </authorList>
    </citation>
    <scope>NUCLEOTIDE SEQUENCE [LARGE SCALE GENOMIC DNA]</scope>
    <source>
        <strain evidence="10">CGMCC 1.15439</strain>
    </source>
</reference>
<dbReference type="EMBL" id="BMJA01000001">
    <property type="protein sequence ID" value="GGA29873.1"/>
    <property type="molecule type" value="Genomic_DNA"/>
</dbReference>
<dbReference type="PANTHER" id="PTHR42881:SF2">
    <property type="entry name" value="PROLYL ENDOPEPTIDASE"/>
    <property type="match status" value="1"/>
</dbReference>
<dbReference type="InterPro" id="IPR029058">
    <property type="entry name" value="AB_hydrolase_fold"/>
</dbReference>
<dbReference type="PRINTS" id="PR00862">
    <property type="entry name" value="PROLIGOPTASE"/>
</dbReference>
<keyword evidence="10" id="KW-1185">Reference proteome</keyword>
<dbReference type="SUPFAM" id="SSF50993">
    <property type="entry name" value="Peptidase/esterase 'gauge' domain"/>
    <property type="match status" value="1"/>
</dbReference>
<feature type="domain" description="Peptidase S9A N-terminal" evidence="8">
    <location>
        <begin position="28"/>
        <end position="416"/>
    </location>
</feature>
<keyword evidence="5" id="KW-0720">Serine protease</keyword>
<gene>
    <name evidence="9" type="ORF">GCM10010981_18520</name>
</gene>
<dbReference type="Proteomes" id="UP000620046">
    <property type="component" value="Unassembled WGS sequence"/>
</dbReference>
<dbReference type="InterPro" id="IPR001375">
    <property type="entry name" value="Peptidase_S9_cat"/>
</dbReference>
<evidence type="ECO:0000256" key="3">
    <source>
        <dbReference type="ARBA" id="ARBA00022670"/>
    </source>
</evidence>
<keyword evidence="6" id="KW-0732">Signal</keyword>
<evidence type="ECO:0000259" key="7">
    <source>
        <dbReference type="Pfam" id="PF00326"/>
    </source>
</evidence>
<dbReference type="EC" id="3.4.21.26" evidence="2"/>
<dbReference type="SUPFAM" id="SSF53474">
    <property type="entry name" value="alpha/beta-Hydrolases"/>
    <property type="match status" value="1"/>
</dbReference>
<dbReference type="Gene3D" id="3.40.50.1820">
    <property type="entry name" value="alpha/beta hydrolase"/>
    <property type="match status" value="1"/>
</dbReference>
<evidence type="ECO:0000256" key="1">
    <source>
        <dbReference type="ARBA" id="ARBA00001070"/>
    </source>
</evidence>
<name>A0ABQ1FV58_9GAMM</name>
<dbReference type="RefSeq" id="WP_188793916.1">
    <property type="nucleotide sequence ID" value="NZ_BMJA01000001.1"/>
</dbReference>
<comment type="catalytic activity">
    <reaction evidence="1">
        <text>Hydrolysis of Pro-|-Xaa &gt;&gt; Ala-|-Xaa in oligopeptides.</text>
        <dbReference type="EC" id="3.4.21.26"/>
    </reaction>
</comment>